<dbReference type="CDD" id="cd00054">
    <property type="entry name" value="EGF_CA"/>
    <property type="match status" value="1"/>
</dbReference>
<feature type="region of interest" description="Disordered" evidence="2">
    <location>
        <begin position="701"/>
        <end position="776"/>
    </location>
</feature>
<comment type="caution">
    <text evidence="1">Lacks conserved residue(s) required for the propagation of feature annotation.</text>
</comment>
<feature type="transmembrane region" description="Helical" evidence="3">
    <location>
        <begin position="494"/>
        <end position="520"/>
    </location>
</feature>
<dbReference type="HOGENOM" id="CLU_009769_1_0_1"/>
<evidence type="ECO:0000313" key="5">
    <source>
        <dbReference type="EMBL" id="EQL00781.1"/>
    </source>
</evidence>
<dbReference type="InterPro" id="IPR000742">
    <property type="entry name" value="EGF"/>
</dbReference>
<keyword evidence="1" id="KW-0245">EGF-like domain</keyword>
<feature type="compositionally biased region" description="Low complexity" evidence="2">
    <location>
        <begin position="180"/>
        <end position="211"/>
    </location>
</feature>
<feature type="compositionally biased region" description="Polar residues" evidence="2">
    <location>
        <begin position="220"/>
        <end position="233"/>
    </location>
</feature>
<dbReference type="PANTHER" id="PTHR17178:SF0">
    <property type="entry name" value="SERGLYCIN"/>
    <property type="match status" value="1"/>
</dbReference>
<evidence type="ECO:0000256" key="2">
    <source>
        <dbReference type="SAM" id="MobiDB-lite"/>
    </source>
</evidence>
<evidence type="ECO:0000256" key="3">
    <source>
        <dbReference type="SAM" id="Phobius"/>
    </source>
</evidence>
<gene>
    <name evidence="5" type="ORF">OCS_03502</name>
</gene>
<keyword evidence="3" id="KW-0472">Membrane</keyword>
<feature type="domain" description="EGF-like" evidence="4">
    <location>
        <begin position="536"/>
        <end position="573"/>
    </location>
</feature>
<keyword evidence="3" id="KW-0812">Transmembrane</keyword>
<accession>T5AED9</accession>
<dbReference type="EMBL" id="KE652693">
    <property type="protein sequence ID" value="EQL00781.1"/>
    <property type="molecule type" value="Genomic_DNA"/>
</dbReference>
<sequence length="861" mass="90318">MNQQYHGRDMDRPTPMPGSVRRARERAKAGLPRAAHPLRQLQQMDANHPRGGFGTPAPRPPPAAAAAPAKFSQLPLWQPEVPKQTSMSRSMNTPQWPLPGPSGLIDLTNLESTQSLAARSQPEPNKPPPRPIRVPPTFDPSQSRDPIPFFVSRSSLPGSPQESMDGYDAMSPPEDSSRWTTSSVGTSVGTIPDFPVAAIANPPAPPRRSAVLGPPPSSRRGLSTMYSSASFVSPIQEESPPARSRGSYASSAAMPETWGTSSSPLASPGDSAAYFDDSSSQGSRDSTLEDFGFDETQLIPSAGKGRGRGSKFVKMASPNDMLNPFGDGTGYMDPSTGDLTAFPLAKPAPTASLSNISHTSELTPDAILRAYAAASLSDPSGAGPSSINTPHRFSNLRRPPFLDIGAVRTAEERGSLTSLPDLIRRATRLVSLIDKGKRPGSRLDDLSAWGSSDNTGSRDGDGSLSVRGSHSRSPSVQFDNGGKKRGRRCCGLPLWAAIFIAIITLGIVAAAIIVPLEFFVFKNLGNRGGRGPPDQSIENCGDFLTCLNGGTNVISPGSCSCVCANGFTGSDCGIGGAQGCTTTNLVAADGSSNINNVTLGLAIPRLIAGSNSNFSVPLEGTVLLAKLNAGGLSCNAQNSLVTFEGRSTRASQRSSGFANAVSLNAKGEEEEFYPNLPTIILIPPRPRPTTYITIIVSPKATSTYKAPHPPRPPPPPSSKSETTTRRRWSTSTAPTQTTTKTTRAPSSSSSAPAPTSSSAPAPSGSAPAPSGSAPAPVGPSFVVTEDVLDFARVAVLFITQEQNKDAGETAQTALRHLFSRASRNQVERQEASTISVGGDNRINLVDFNVDTGQGPVGRKNI</sequence>
<keyword evidence="3" id="KW-1133">Transmembrane helix</keyword>
<evidence type="ECO:0000313" key="6">
    <source>
        <dbReference type="Proteomes" id="UP000019374"/>
    </source>
</evidence>
<dbReference type="PROSITE" id="PS50026">
    <property type="entry name" value="EGF_3"/>
    <property type="match status" value="1"/>
</dbReference>
<dbReference type="PANTHER" id="PTHR17178">
    <property type="entry name" value="SECRETORY GRANULE PROTEOGLYCAN CORE PROTEIN"/>
    <property type="match status" value="1"/>
</dbReference>
<feature type="compositionally biased region" description="Polar residues" evidence="2">
    <location>
        <begin position="152"/>
        <end position="162"/>
    </location>
</feature>
<feature type="region of interest" description="Disordered" evidence="2">
    <location>
        <begin position="1"/>
        <end position="313"/>
    </location>
</feature>
<dbReference type="OrthoDB" id="283575at2759"/>
<feature type="compositionally biased region" description="Pro residues" evidence="2">
    <location>
        <begin position="707"/>
        <end position="717"/>
    </location>
</feature>
<name>T5AED9_OPHSC</name>
<reference evidence="5 6" key="1">
    <citation type="journal article" date="2013" name="Chin. Sci. Bull.">
        <title>Genome survey uncovers the secrets of sex and lifestyle in caterpillar fungus.</title>
        <authorList>
            <person name="Hu X."/>
            <person name="Zhang Y."/>
            <person name="Xiao G."/>
            <person name="Zheng P."/>
            <person name="Xia Y."/>
            <person name="Zhang X."/>
            <person name="St Leger R.J."/>
            <person name="Liu X."/>
            <person name="Wang C."/>
        </authorList>
    </citation>
    <scope>NUCLEOTIDE SEQUENCE [LARGE SCALE GENOMIC DNA]</scope>
    <source>
        <strain evidence="6">Co18 / CGMCC 3.14243</strain>
        <tissue evidence="5">Fruit-body</tissue>
    </source>
</reference>
<feature type="compositionally biased region" description="Basic and acidic residues" evidence="2">
    <location>
        <begin position="1"/>
        <end position="12"/>
    </location>
</feature>
<keyword evidence="1" id="KW-1015">Disulfide bond</keyword>
<evidence type="ECO:0000259" key="4">
    <source>
        <dbReference type="PROSITE" id="PS50026"/>
    </source>
</evidence>
<feature type="compositionally biased region" description="Pro residues" evidence="2">
    <location>
        <begin position="124"/>
        <end position="138"/>
    </location>
</feature>
<organism evidence="5 6">
    <name type="scientific">Ophiocordyceps sinensis (strain Co18 / CGMCC 3.14243)</name>
    <name type="common">Yarsagumba caterpillar fungus</name>
    <name type="synonym">Hirsutella sinensis</name>
    <dbReference type="NCBI Taxonomy" id="911162"/>
    <lineage>
        <taxon>Eukaryota</taxon>
        <taxon>Fungi</taxon>
        <taxon>Dikarya</taxon>
        <taxon>Ascomycota</taxon>
        <taxon>Pezizomycotina</taxon>
        <taxon>Sordariomycetes</taxon>
        <taxon>Hypocreomycetidae</taxon>
        <taxon>Hypocreales</taxon>
        <taxon>Ophiocordycipitaceae</taxon>
        <taxon>Ophiocordyceps</taxon>
    </lineage>
</organism>
<dbReference type="eggNOG" id="ENOG502RXHJ">
    <property type="taxonomic scope" value="Eukaryota"/>
</dbReference>
<feature type="disulfide bond" evidence="1">
    <location>
        <begin position="563"/>
        <end position="572"/>
    </location>
</feature>
<feature type="compositionally biased region" description="Polar residues" evidence="2">
    <location>
        <begin position="109"/>
        <end position="118"/>
    </location>
</feature>
<dbReference type="PROSITE" id="PS01186">
    <property type="entry name" value="EGF_2"/>
    <property type="match status" value="1"/>
</dbReference>
<proteinExistence type="predicted"/>
<feature type="compositionally biased region" description="Low complexity" evidence="2">
    <location>
        <begin position="239"/>
        <end position="253"/>
    </location>
</feature>
<feature type="compositionally biased region" description="Polar residues" evidence="2">
    <location>
        <begin position="466"/>
        <end position="478"/>
    </location>
</feature>
<dbReference type="Proteomes" id="UP000019374">
    <property type="component" value="Unassembled WGS sequence"/>
</dbReference>
<dbReference type="PROSITE" id="PS00022">
    <property type="entry name" value="EGF_1"/>
    <property type="match status" value="1"/>
</dbReference>
<evidence type="ECO:0000256" key="1">
    <source>
        <dbReference type="PROSITE-ProRule" id="PRU00076"/>
    </source>
</evidence>
<feature type="region of interest" description="Disordered" evidence="2">
    <location>
        <begin position="437"/>
        <end position="485"/>
    </location>
</feature>
<protein>
    <submittedName>
        <fullName evidence="5">Epidermal growth factor-like, type 3</fullName>
    </submittedName>
</protein>
<feature type="compositionally biased region" description="Low complexity" evidence="2">
    <location>
        <begin position="729"/>
        <end position="776"/>
    </location>
</feature>
<feature type="compositionally biased region" description="Polar residues" evidence="2">
    <location>
        <begin position="83"/>
        <end position="95"/>
    </location>
</feature>
<dbReference type="AlphaFoldDB" id="T5AED9"/>